<dbReference type="Proteomes" id="UP000019146">
    <property type="component" value="Plasmid unnamed"/>
</dbReference>
<dbReference type="KEGG" id="bcai:K788_0004250"/>
<dbReference type="AlphaFoldDB" id="A0A0P0RP19"/>
<sequence>MSTTPQSAFFLIANDSDELEASRDRTLDIFGLVDGYATSRMQPDAPDSYQSLARQALMRIPALGPSTGSRYSEQSVSCLEGVARVLGRMPFSRTEQQVNFLVEQGLIPPDDEFEQVALTLYCGAVSPAAVPGGPTIRVWFAFVNWTRGAFPESGGSIACDAIGASVLDNWFTANARAWATMTKAGNGQAVRESHRFLALPAQDD</sequence>
<dbReference type="RefSeq" id="WP_035993589.1">
    <property type="nucleotide sequence ID" value="NZ_CP012748.1"/>
</dbReference>
<name>A0A0P0RP19_9BURK</name>
<geneLocation type="plasmid" evidence="2"/>
<dbReference type="EMBL" id="CP012748">
    <property type="protein sequence ID" value="ALL70784.1"/>
    <property type="molecule type" value="Genomic_DNA"/>
</dbReference>
<evidence type="ECO:0000313" key="1">
    <source>
        <dbReference type="EMBL" id="ALL70784.1"/>
    </source>
</evidence>
<protein>
    <submittedName>
        <fullName evidence="1">Uncharacterized protein</fullName>
    </submittedName>
</protein>
<reference evidence="1 2" key="1">
    <citation type="journal article" date="2014" name="Genome Announc.">
        <title>Draft Genome Sequence of the Haloacid-Degrading Burkholderia caribensis Strain MBA4.</title>
        <authorList>
            <person name="Pan Y."/>
            <person name="Kong K.F."/>
            <person name="Tsang J.S."/>
        </authorList>
    </citation>
    <scope>NUCLEOTIDE SEQUENCE [LARGE SCALE GENOMIC DNA]</scope>
    <source>
        <strain evidence="1 2">MBA4</strain>
        <plasmid evidence="2">Plasmid</plasmid>
    </source>
</reference>
<evidence type="ECO:0000313" key="2">
    <source>
        <dbReference type="Proteomes" id="UP000019146"/>
    </source>
</evidence>
<proteinExistence type="predicted"/>
<organism evidence="1 2">
    <name type="scientific">Paraburkholderia caribensis MBA4</name>
    <dbReference type="NCBI Taxonomy" id="1323664"/>
    <lineage>
        <taxon>Bacteria</taxon>
        <taxon>Pseudomonadati</taxon>
        <taxon>Pseudomonadota</taxon>
        <taxon>Betaproteobacteria</taxon>
        <taxon>Burkholderiales</taxon>
        <taxon>Burkholderiaceae</taxon>
        <taxon>Paraburkholderia</taxon>
    </lineage>
</organism>
<gene>
    <name evidence="1" type="ORF">K788_0004250</name>
</gene>
<dbReference type="GeneID" id="69974210"/>
<accession>A0A0P0RP19</accession>
<keyword evidence="1" id="KW-0614">Plasmid</keyword>